<dbReference type="PROSITE" id="PS50977">
    <property type="entry name" value="HTH_TETR_2"/>
    <property type="match status" value="1"/>
</dbReference>
<evidence type="ECO:0000256" key="1">
    <source>
        <dbReference type="ARBA" id="ARBA00023015"/>
    </source>
</evidence>
<name>A0A7G1KPL2_9NOCA</name>
<keyword evidence="2 4" id="KW-0238">DNA-binding</keyword>
<feature type="domain" description="HTH tetR-type" evidence="5">
    <location>
        <begin position="29"/>
        <end position="89"/>
    </location>
</feature>
<keyword evidence="1" id="KW-0805">Transcription regulation</keyword>
<evidence type="ECO:0000256" key="2">
    <source>
        <dbReference type="ARBA" id="ARBA00023125"/>
    </source>
</evidence>
<evidence type="ECO:0000256" key="4">
    <source>
        <dbReference type="PROSITE-ProRule" id="PRU00335"/>
    </source>
</evidence>
<accession>A0A7G1KPL2</accession>
<dbReference type="InterPro" id="IPR001647">
    <property type="entry name" value="HTH_TetR"/>
</dbReference>
<dbReference type="AlphaFoldDB" id="A0A7G1KPL2"/>
<evidence type="ECO:0000256" key="3">
    <source>
        <dbReference type="ARBA" id="ARBA00023163"/>
    </source>
</evidence>
<dbReference type="KEGG" id="nwl:NWFMUON74_49700"/>
<dbReference type="EMBL" id="AP023396">
    <property type="protein sequence ID" value="BCK57198.1"/>
    <property type="molecule type" value="Genomic_DNA"/>
</dbReference>
<dbReference type="Gene3D" id="1.10.357.10">
    <property type="entry name" value="Tetracycline Repressor, domain 2"/>
    <property type="match status" value="1"/>
</dbReference>
<dbReference type="Gene3D" id="1.10.10.60">
    <property type="entry name" value="Homeodomain-like"/>
    <property type="match status" value="1"/>
</dbReference>
<dbReference type="PANTHER" id="PTHR30055:SF148">
    <property type="entry name" value="TETR-FAMILY TRANSCRIPTIONAL REGULATOR"/>
    <property type="match status" value="1"/>
</dbReference>
<dbReference type="InterPro" id="IPR009057">
    <property type="entry name" value="Homeodomain-like_sf"/>
</dbReference>
<dbReference type="Pfam" id="PF16859">
    <property type="entry name" value="TetR_C_11"/>
    <property type="match status" value="1"/>
</dbReference>
<organism evidence="6 7">
    <name type="scientific">Nocardia wallacei</name>
    <dbReference type="NCBI Taxonomy" id="480035"/>
    <lineage>
        <taxon>Bacteria</taxon>
        <taxon>Bacillati</taxon>
        <taxon>Actinomycetota</taxon>
        <taxon>Actinomycetes</taxon>
        <taxon>Mycobacteriales</taxon>
        <taxon>Nocardiaceae</taxon>
        <taxon>Nocardia</taxon>
    </lineage>
</organism>
<dbReference type="SUPFAM" id="SSF46689">
    <property type="entry name" value="Homeodomain-like"/>
    <property type="match status" value="1"/>
</dbReference>
<evidence type="ECO:0000313" key="6">
    <source>
        <dbReference type="EMBL" id="BCK57198.1"/>
    </source>
</evidence>
<sequence>MELTVPYVLGFGTVSSETSPPRPGRPLSGDTDRAVREATLALLAEVGYAGLRVQDVADRAGVGKAALYRRWPSKAALALHHLIGDLRPREYRDTGSLRGDLREVATDFVTRMAHPRVRAVLPEILVDLLRDRSLQSVFEQVCLLPEQELIRRVAVRAVQRGELAALPDLRWAHAQFAGPLFLWLHLLGGDDSGLVDRVANTVAAAWLHPEEY</sequence>
<dbReference type="PRINTS" id="PR00455">
    <property type="entry name" value="HTHTETR"/>
</dbReference>
<keyword evidence="7" id="KW-1185">Reference proteome</keyword>
<evidence type="ECO:0000313" key="7">
    <source>
        <dbReference type="Proteomes" id="UP000516173"/>
    </source>
</evidence>
<keyword evidence="3" id="KW-0804">Transcription</keyword>
<dbReference type="Pfam" id="PF00440">
    <property type="entry name" value="TetR_N"/>
    <property type="match status" value="1"/>
</dbReference>
<gene>
    <name evidence="6" type="ORF">NWFMUON74_49700</name>
</gene>
<dbReference type="GO" id="GO:0003700">
    <property type="term" value="F:DNA-binding transcription factor activity"/>
    <property type="evidence" value="ECO:0007669"/>
    <property type="project" value="TreeGrafter"/>
</dbReference>
<dbReference type="PANTHER" id="PTHR30055">
    <property type="entry name" value="HTH-TYPE TRANSCRIPTIONAL REGULATOR RUTR"/>
    <property type="match status" value="1"/>
</dbReference>
<feature type="DNA-binding region" description="H-T-H motif" evidence="4">
    <location>
        <begin position="52"/>
        <end position="71"/>
    </location>
</feature>
<dbReference type="InterPro" id="IPR050109">
    <property type="entry name" value="HTH-type_TetR-like_transc_reg"/>
</dbReference>
<dbReference type="Proteomes" id="UP000516173">
    <property type="component" value="Chromosome"/>
</dbReference>
<protein>
    <submittedName>
        <fullName evidence="6">TetR family transcriptional regulator</fullName>
    </submittedName>
</protein>
<dbReference type="SUPFAM" id="SSF48498">
    <property type="entry name" value="Tetracyclin repressor-like, C-terminal domain"/>
    <property type="match status" value="1"/>
</dbReference>
<proteinExistence type="predicted"/>
<dbReference type="GO" id="GO:0000976">
    <property type="term" value="F:transcription cis-regulatory region binding"/>
    <property type="evidence" value="ECO:0007669"/>
    <property type="project" value="TreeGrafter"/>
</dbReference>
<reference evidence="6 7" key="1">
    <citation type="submission" date="2020-08" db="EMBL/GenBank/DDBJ databases">
        <title>Genome Sequencing of Nocardia wallacei strain FMUON74 and assembly.</title>
        <authorList>
            <person name="Toyokawa M."/>
            <person name="Uesaka K."/>
        </authorList>
    </citation>
    <scope>NUCLEOTIDE SEQUENCE [LARGE SCALE GENOMIC DNA]</scope>
    <source>
        <strain evidence="6 7">FMUON74</strain>
    </source>
</reference>
<dbReference type="InterPro" id="IPR036271">
    <property type="entry name" value="Tet_transcr_reg_TetR-rel_C_sf"/>
</dbReference>
<dbReference type="InterPro" id="IPR011075">
    <property type="entry name" value="TetR_C"/>
</dbReference>
<evidence type="ECO:0000259" key="5">
    <source>
        <dbReference type="PROSITE" id="PS50977"/>
    </source>
</evidence>